<evidence type="ECO:0000313" key="2">
    <source>
        <dbReference type="EMBL" id="MBP3942543.1"/>
    </source>
</evidence>
<keyword evidence="1" id="KW-0472">Membrane</keyword>
<dbReference type="AlphaFoldDB" id="A0A8T4H848"/>
<evidence type="ECO:0000256" key="1">
    <source>
        <dbReference type="SAM" id="Phobius"/>
    </source>
</evidence>
<keyword evidence="3" id="KW-1185">Reference proteome</keyword>
<evidence type="ECO:0000313" key="3">
    <source>
        <dbReference type="Proteomes" id="UP000679691"/>
    </source>
</evidence>
<reference evidence="2" key="1">
    <citation type="submission" date="2021-03" db="EMBL/GenBank/DDBJ databases">
        <authorList>
            <person name="Lu T."/>
            <person name="Wang Q."/>
            <person name="Han X."/>
        </authorList>
    </citation>
    <scope>NUCLEOTIDE SEQUENCE</scope>
    <source>
        <strain evidence="2">WQ 2009</strain>
    </source>
</reference>
<organism evidence="2 3">
    <name type="scientific">Rhinopithecimicrobium faecis</name>
    <dbReference type="NCBI Taxonomy" id="2820698"/>
    <lineage>
        <taxon>Bacteria</taxon>
        <taxon>Pseudomonadati</taxon>
        <taxon>Bacteroidota</taxon>
        <taxon>Sphingobacteriia</taxon>
        <taxon>Sphingobacteriales</taxon>
        <taxon>Sphingobacteriaceae</taxon>
        <taxon>Rhinopithecimicrobium</taxon>
    </lineage>
</organism>
<dbReference type="EMBL" id="JAGKSB010000003">
    <property type="protein sequence ID" value="MBP3942543.1"/>
    <property type="molecule type" value="Genomic_DNA"/>
</dbReference>
<accession>A0A8T4H848</accession>
<feature type="transmembrane region" description="Helical" evidence="1">
    <location>
        <begin position="102"/>
        <end position="122"/>
    </location>
</feature>
<keyword evidence="1" id="KW-1133">Transmembrane helix</keyword>
<dbReference type="Proteomes" id="UP000679691">
    <property type="component" value="Unassembled WGS sequence"/>
</dbReference>
<sequence>MKKYIFSVLALLGVTVICLGLHYFILQSLGKMAMWASVDYSLWGMYGFQVVVSLVGIIILGLMAEVMPKWLGFIFLGTMTLKLVFNYIYIAKGLEVPAADFIKFNYFAAFVIYFVFDVFVAYRAINQWGEVGVDKK</sequence>
<dbReference type="RefSeq" id="WP_353546027.1">
    <property type="nucleotide sequence ID" value="NZ_JAGKSB010000003.1"/>
</dbReference>
<keyword evidence="1" id="KW-0812">Transmembrane</keyword>
<feature type="transmembrane region" description="Helical" evidence="1">
    <location>
        <begin position="5"/>
        <end position="25"/>
    </location>
</feature>
<feature type="transmembrane region" description="Helical" evidence="1">
    <location>
        <begin position="70"/>
        <end position="90"/>
    </location>
</feature>
<gene>
    <name evidence="2" type="ORF">J5U18_03010</name>
</gene>
<name>A0A8T4H848_9SPHI</name>
<protein>
    <submittedName>
        <fullName evidence="2">Uncharacterized protein</fullName>
    </submittedName>
</protein>
<feature type="transmembrane region" description="Helical" evidence="1">
    <location>
        <begin position="45"/>
        <end position="63"/>
    </location>
</feature>
<comment type="caution">
    <text evidence="2">The sequence shown here is derived from an EMBL/GenBank/DDBJ whole genome shotgun (WGS) entry which is preliminary data.</text>
</comment>
<proteinExistence type="predicted"/>